<dbReference type="Proteomes" id="UP000249619">
    <property type="component" value="Unassembled WGS sequence"/>
</dbReference>
<comment type="subcellular location">
    <subcellularLocation>
        <location evidence="1">Membrane</location>
        <topology evidence="1">Multi-pass membrane protein</topology>
    </subcellularLocation>
</comment>
<evidence type="ECO:0000313" key="12">
    <source>
        <dbReference type="Proteomes" id="UP000249619"/>
    </source>
</evidence>
<dbReference type="PRINTS" id="PR00783">
    <property type="entry name" value="MINTRINSICP"/>
</dbReference>
<evidence type="ECO:0000256" key="1">
    <source>
        <dbReference type="ARBA" id="ARBA00004141"/>
    </source>
</evidence>
<feature type="compositionally biased region" description="Basic residues" evidence="9">
    <location>
        <begin position="93"/>
        <end position="103"/>
    </location>
</feature>
<feature type="compositionally biased region" description="Gly residues" evidence="9">
    <location>
        <begin position="529"/>
        <end position="539"/>
    </location>
</feature>
<dbReference type="SUPFAM" id="SSF81338">
    <property type="entry name" value="Aquaporin-like"/>
    <property type="match status" value="1"/>
</dbReference>
<name>A0A364N762_STELY</name>
<gene>
    <name evidence="11" type="ORF">DDE83_003790</name>
</gene>
<dbReference type="PANTHER" id="PTHR19139:SF283">
    <property type="entry name" value="AQUAPORIN"/>
    <property type="match status" value="1"/>
</dbReference>
<sequence length="539" mass="58740">MESPGAPPHRGSSDSRQELLRLPAQPHPAHLDFHMESEIPNAPAPTQQQQTSGLGLTPLRPRRPSQNVPYTPTHRPAYVEDYSDEEEYDPRPYYRRTNRRHQRPPVSYNNYADPYSRYGPLPKQSDPNLHPAYTDTPGKPNYEMYYPYYEEVYARRPQVSNGGVRGPPPRGPKPESVMRLPWMIWMGSNAKNHFVAFVGEFVGTTMFLFFAFSGTQVANIGSSANPEDNTTTGDATGFSPIVLLYIALVFAFSLMVNVWVFFRISGGLFNPAVTFAMLLCRALSPIRAFLLFAAQILGSIFSSYLVSVLFPTRFNVRTTLGQGTSLAQGTLIEAVLTAELVFTIFMLAKEKHKATFIAPVGIGLALFIGELVGVYYTGGSLNPARSFGPCVVTGVFDTEHWIYWVGPATGAIVAVVFYQFIKILEYEVANPGQDNDDKDQEIKEEMEKREGSQDPELGNAPGPGPIPSTGPGAVPGTPMPPNGGMPLPHTASGGSGGSIPQVGPGSTMGSAMASAVARKRSMKSVQEGQGFGGRGEQTY</sequence>
<keyword evidence="12" id="KW-1185">Reference proteome</keyword>
<feature type="compositionally biased region" description="Basic and acidic residues" evidence="9">
    <location>
        <begin position="440"/>
        <end position="452"/>
    </location>
</feature>
<comment type="similarity">
    <text evidence="2">Belongs to the MIP/aquaporin (TC 1.A.8) family.</text>
</comment>
<dbReference type="InterPro" id="IPR034294">
    <property type="entry name" value="Aquaporin_transptr"/>
</dbReference>
<comment type="caution">
    <text evidence="11">The sequence shown here is derived from an EMBL/GenBank/DDBJ whole genome shotgun (WGS) entry which is preliminary data.</text>
</comment>
<proteinExistence type="inferred from homology"/>
<evidence type="ECO:0000256" key="2">
    <source>
        <dbReference type="ARBA" id="ARBA00006175"/>
    </source>
</evidence>
<dbReference type="STRING" id="183478.A0A364N762"/>
<evidence type="ECO:0000256" key="8">
    <source>
        <dbReference type="ARBA" id="ARBA00034651"/>
    </source>
</evidence>
<dbReference type="GO" id="GO:0005886">
    <property type="term" value="C:plasma membrane"/>
    <property type="evidence" value="ECO:0007669"/>
    <property type="project" value="TreeGrafter"/>
</dbReference>
<evidence type="ECO:0000256" key="4">
    <source>
        <dbReference type="ARBA" id="ARBA00022692"/>
    </source>
</evidence>
<organism evidence="11 12">
    <name type="scientific">Stemphylium lycopersici</name>
    <name type="common">Tomato gray leaf spot disease fungus</name>
    <name type="synonym">Thyrospora lycopersici</name>
    <dbReference type="NCBI Taxonomy" id="183478"/>
    <lineage>
        <taxon>Eukaryota</taxon>
        <taxon>Fungi</taxon>
        <taxon>Dikarya</taxon>
        <taxon>Ascomycota</taxon>
        <taxon>Pezizomycotina</taxon>
        <taxon>Dothideomycetes</taxon>
        <taxon>Pleosporomycetidae</taxon>
        <taxon>Pleosporales</taxon>
        <taxon>Pleosporineae</taxon>
        <taxon>Pleosporaceae</taxon>
        <taxon>Stemphylium</taxon>
    </lineage>
</organism>
<evidence type="ECO:0000256" key="10">
    <source>
        <dbReference type="SAM" id="Phobius"/>
    </source>
</evidence>
<dbReference type="GO" id="GO:0015250">
    <property type="term" value="F:water channel activity"/>
    <property type="evidence" value="ECO:0007669"/>
    <property type="project" value="TreeGrafter"/>
</dbReference>
<keyword evidence="4 10" id="KW-0812">Transmembrane</keyword>
<reference evidence="12" key="1">
    <citation type="submission" date="2018-05" db="EMBL/GenBank/DDBJ databases">
        <title>Draft genome sequence of Stemphylium lycopersici strain CIDEFI 213.</title>
        <authorList>
            <person name="Medina R."/>
            <person name="Franco M.E.E."/>
            <person name="Lucentini C.G."/>
            <person name="Saparrat M.C.N."/>
            <person name="Balatti P.A."/>
        </authorList>
    </citation>
    <scope>NUCLEOTIDE SEQUENCE [LARGE SCALE GENOMIC DNA]</scope>
    <source>
        <strain evidence="12">CIDEFI 213</strain>
    </source>
</reference>
<keyword evidence="5" id="KW-0677">Repeat</keyword>
<comment type="catalytic activity">
    <reaction evidence="8">
        <text>H2O(in) = H2O(out)</text>
        <dbReference type="Rhea" id="RHEA:29667"/>
        <dbReference type="ChEBI" id="CHEBI:15377"/>
    </reaction>
</comment>
<evidence type="ECO:0000256" key="7">
    <source>
        <dbReference type="ARBA" id="ARBA00023136"/>
    </source>
</evidence>
<feature type="transmembrane region" description="Helical" evidence="10">
    <location>
        <begin position="355"/>
        <end position="376"/>
    </location>
</feature>
<dbReference type="FunFam" id="1.20.1080.10:FF:000014">
    <property type="entry name" value="Aquaporin 1"/>
    <property type="match status" value="1"/>
</dbReference>
<dbReference type="AlphaFoldDB" id="A0A364N762"/>
<evidence type="ECO:0000256" key="3">
    <source>
        <dbReference type="ARBA" id="ARBA00022448"/>
    </source>
</evidence>
<dbReference type="PANTHER" id="PTHR19139">
    <property type="entry name" value="AQUAPORIN TRANSPORTER"/>
    <property type="match status" value="1"/>
</dbReference>
<evidence type="ECO:0000256" key="9">
    <source>
        <dbReference type="SAM" id="MobiDB-lite"/>
    </source>
</evidence>
<dbReference type="Gene3D" id="1.20.1080.10">
    <property type="entry name" value="Glycerol uptake facilitator protein"/>
    <property type="match status" value="1"/>
</dbReference>
<dbReference type="OrthoDB" id="3222at2759"/>
<feature type="transmembrane region" description="Helical" evidence="10">
    <location>
        <begin position="238"/>
        <end position="262"/>
    </location>
</feature>
<feature type="region of interest" description="Disordered" evidence="9">
    <location>
        <begin position="1"/>
        <end position="136"/>
    </location>
</feature>
<feature type="transmembrane region" description="Helical" evidence="10">
    <location>
        <begin position="288"/>
        <end position="310"/>
    </location>
</feature>
<accession>A0A364N762</accession>
<dbReference type="InterPro" id="IPR000425">
    <property type="entry name" value="MIP"/>
</dbReference>
<protein>
    <submittedName>
        <fullName evidence="11">Aquaporin-like protein</fullName>
    </submittedName>
</protein>
<feature type="transmembrane region" description="Helical" evidence="10">
    <location>
        <begin position="401"/>
        <end position="421"/>
    </location>
</feature>
<evidence type="ECO:0000256" key="6">
    <source>
        <dbReference type="ARBA" id="ARBA00022989"/>
    </source>
</evidence>
<feature type="region of interest" description="Disordered" evidence="9">
    <location>
        <begin position="431"/>
        <end position="539"/>
    </location>
</feature>
<evidence type="ECO:0000313" key="11">
    <source>
        <dbReference type="EMBL" id="RAR12871.1"/>
    </source>
</evidence>
<dbReference type="EMBL" id="QGDH01000044">
    <property type="protein sequence ID" value="RAR12871.1"/>
    <property type="molecule type" value="Genomic_DNA"/>
</dbReference>
<keyword evidence="6 10" id="KW-1133">Transmembrane helix</keyword>
<feature type="transmembrane region" description="Helical" evidence="10">
    <location>
        <begin position="330"/>
        <end position="348"/>
    </location>
</feature>
<evidence type="ECO:0000256" key="5">
    <source>
        <dbReference type="ARBA" id="ARBA00022737"/>
    </source>
</evidence>
<feature type="compositionally biased region" description="Low complexity" evidence="9">
    <location>
        <begin position="44"/>
        <end position="59"/>
    </location>
</feature>
<keyword evidence="3" id="KW-0813">Transport</keyword>
<feature type="transmembrane region" description="Helical" evidence="10">
    <location>
        <begin position="194"/>
        <end position="218"/>
    </location>
</feature>
<keyword evidence="7 10" id="KW-0472">Membrane</keyword>
<dbReference type="InterPro" id="IPR023271">
    <property type="entry name" value="Aquaporin-like"/>
</dbReference>
<dbReference type="Pfam" id="PF00230">
    <property type="entry name" value="MIP"/>
    <property type="match status" value="1"/>
</dbReference>